<feature type="transmembrane region" description="Helical" evidence="1">
    <location>
        <begin position="71"/>
        <end position="96"/>
    </location>
</feature>
<protein>
    <submittedName>
        <fullName evidence="3">MARVEL domain-containing protein</fullName>
    </submittedName>
</protein>
<evidence type="ECO:0000313" key="3">
    <source>
        <dbReference type="WBParaSite" id="Hba_02304"/>
    </source>
</evidence>
<keyword evidence="2" id="KW-1185">Reference proteome</keyword>
<feature type="transmembrane region" description="Helical" evidence="1">
    <location>
        <begin position="44"/>
        <end position="64"/>
    </location>
</feature>
<accession>A0A1I7WC65</accession>
<dbReference type="WBParaSite" id="Hba_02304">
    <property type="protein sequence ID" value="Hba_02304"/>
    <property type="gene ID" value="Hba_02304"/>
</dbReference>
<evidence type="ECO:0000256" key="1">
    <source>
        <dbReference type="SAM" id="Phobius"/>
    </source>
</evidence>
<name>A0A1I7WC65_HETBA</name>
<keyword evidence="1" id="KW-0472">Membrane</keyword>
<sequence>MRDPRLFGCVSVRYTLMAFALIGAIDSIHKIFLFGIDVTNFDLITITNLLTLVIWICAFVAAIFRSKWCAWFVMITTGLVAIIALIMLIATIVLIVKTYDFEAFKG</sequence>
<feature type="transmembrane region" description="Helical" evidence="1">
    <location>
        <begin position="12"/>
        <end position="32"/>
    </location>
</feature>
<organism evidence="2 3">
    <name type="scientific">Heterorhabditis bacteriophora</name>
    <name type="common">Entomopathogenic nematode worm</name>
    <dbReference type="NCBI Taxonomy" id="37862"/>
    <lineage>
        <taxon>Eukaryota</taxon>
        <taxon>Metazoa</taxon>
        <taxon>Ecdysozoa</taxon>
        <taxon>Nematoda</taxon>
        <taxon>Chromadorea</taxon>
        <taxon>Rhabditida</taxon>
        <taxon>Rhabditina</taxon>
        <taxon>Rhabditomorpha</taxon>
        <taxon>Strongyloidea</taxon>
        <taxon>Heterorhabditidae</taxon>
        <taxon>Heterorhabditis</taxon>
    </lineage>
</organism>
<evidence type="ECO:0000313" key="2">
    <source>
        <dbReference type="Proteomes" id="UP000095283"/>
    </source>
</evidence>
<dbReference type="AlphaFoldDB" id="A0A1I7WC65"/>
<proteinExistence type="predicted"/>
<keyword evidence="1" id="KW-1133">Transmembrane helix</keyword>
<dbReference type="Proteomes" id="UP000095283">
    <property type="component" value="Unplaced"/>
</dbReference>
<reference evidence="3" key="1">
    <citation type="submission" date="2016-11" db="UniProtKB">
        <authorList>
            <consortium name="WormBaseParasite"/>
        </authorList>
    </citation>
    <scope>IDENTIFICATION</scope>
</reference>
<keyword evidence="1" id="KW-0812">Transmembrane</keyword>